<evidence type="ECO:0000259" key="1">
    <source>
        <dbReference type="Pfam" id="PF13966"/>
    </source>
</evidence>
<reference evidence="2" key="1">
    <citation type="submission" date="2018-05" db="EMBL/GenBank/DDBJ databases">
        <title>Draft genome of Mucuna pruriens seed.</title>
        <authorList>
            <person name="Nnadi N.E."/>
            <person name="Vos R."/>
            <person name="Hasami M.H."/>
            <person name="Devisetty U.K."/>
            <person name="Aguiy J.C."/>
        </authorList>
    </citation>
    <scope>NUCLEOTIDE SEQUENCE [LARGE SCALE GENOMIC DNA]</scope>
    <source>
        <strain evidence="2">JCA_2017</strain>
    </source>
</reference>
<dbReference type="AlphaFoldDB" id="A0A371GAS5"/>
<name>A0A371GAS5_MUCPR</name>
<dbReference type="EMBL" id="QJKJ01006222">
    <property type="protein sequence ID" value="RDX87463.1"/>
    <property type="molecule type" value="Genomic_DNA"/>
</dbReference>
<protein>
    <recommendedName>
        <fullName evidence="1">Reverse transcriptase zinc-binding domain-containing protein</fullName>
    </recommendedName>
</protein>
<feature type="domain" description="Reverse transcriptase zinc-binding" evidence="1">
    <location>
        <begin position="31"/>
        <end position="118"/>
    </location>
</feature>
<comment type="caution">
    <text evidence="2">The sequence shown here is derived from an EMBL/GenBank/DDBJ whole genome shotgun (WGS) entry which is preliminary data.</text>
</comment>
<dbReference type="STRING" id="157652.A0A371GAS5"/>
<sequence>MTLKIQGLKPCLVENMPHVWICWIGVTLGVYTVKSAYAKLLGVLGSGGNVGRWAWIWKLHVPANIQFFMWQFYKLALPIRSILVERHVITDPLCPRCLVEVETFYHCLFGYQFVQKVWRNCGIHIPLPSVSAYTRLWTREAIGRWGIMIPILLWVVWTARNKLLFEAKDGSVWELIVQAQSLWTYHASIWQRGLCIANNFISSYGFLVEAKYGQQLHLFLWILG</sequence>
<dbReference type="OrthoDB" id="1431012at2759"/>
<dbReference type="Pfam" id="PF13966">
    <property type="entry name" value="zf-RVT"/>
    <property type="match status" value="1"/>
</dbReference>
<evidence type="ECO:0000313" key="2">
    <source>
        <dbReference type="EMBL" id="RDX87463.1"/>
    </source>
</evidence>
<keyword evidence="3" id="KW-1185">Reference proteome</keyword>
<proteinExistence type="predicted"/>
<gene>
    <name evidence="2" type="ORF">CR513_31059</name>
</gene>
<evidence type="ECO:0000313" key="3">
    <source>
        <dbReference type="Proteomes" id="UP000257109"/>
    </source>
</evidence>
<dbReference type="Proteomes" id="UP000257109">
    <property type="component" value="Unassembled WGS sequence"/>
</dbReference>
<organism evidence="2 3">
    <name type="scientific">Mucuna pruriens</name>
    <name type="common">Velvet bean</name>
    <name type="synonym">Dolichos pruriens</name>
    <dbReference type="NCBI Taxonomy" id="157652"/>
    <lineage>
        <taxon>Eukaryota</taxon>
        <taxon>Viridiplantae</taxon>
        <taxon>Streptophyta</taxon>
        <taxon>Embryophyta</taxon>
        <taxon>Tracheophyta</taxon>
        <taxon>Spermatophyta</taxon>
        <taxon>Magnoliopsida</taxon>
        <taxon>eudicotyledons</taxon>
        <taxon>Gunneridae</taxon>
        <taxon>Pentapetalae</taxon>
        <taxon>rosids</taxon>
        <taxon>fabids</taxon>
        <taxon>Fabales</taxon>
        <taxon>Fabaceae</taxon>
        <taxon>Papilionoideae</taxon>
        <taxon>50 kb inversion clade</taxon>
        <taxon>NPAAA clade</taxon>
        <taxon>indigoferoid/millettioid clade</taxon>
        <taxon>Phaseoleae</taxon>
        <taxon>Mucuna</taxon>
    </lineage>
</organism>
<accession>A0A371GAS5</accession>
<feature type="non-terminal residue" evidence="2">
    <location>
        <position position="1"/>
    </location>
</feature>
<dbReference type="InterPro" id="IPR026960">
    <property type="entry name" value="RVT-Znf"/>
</dbReference>